<dbReference type="OrthoDB" id="607469at2"/>
<gene>
    <name evidence="3" type="ORF">SAMN05443547_0814</name>
</gene>
<organism evidence="3 4">
    <name type="scientific">Flavobacterium cucumis</name>
    <dbReference type="NCBI Taxonomy" id="416016"/>
    <lineage>
        <taxon>Bacteria</taxon>
        <taxon>Pseudomonadati</taxon>
        <taxon>Bacteroidota</taxon>
        <taxon>Flavobacteriia</taxon>
        <taxon>Flavobacteriales</taxon>
        <taxon>Flavobacteriaceae</taxon>
        <taxon>Flavobacterium</taxon>
    </lineage>
</organism>
<reference evidence="4" key="1">
    <citation type="submission" date="2016-12" db="EMBL/GenBank/DDBJ databases">
        <authorList>
            <person name="Varghese N."/>
            <person name="Submissions S."/>
        </authorList>
    </citation>
    <scope>NUCLEOTIDE SEQUENCE [LARGE SCALE GENOMIC DNA]</scope>
    <source>
        <strain evidence="4">DSM 18830</strain>
    </source>
</reference>
<dbReference type="Pfam" id="PF13585">
    <property type="entry name" value="CHU_C"/>
    <property type="match status" value="1"/>
</dbReference>
<keyword evidence="4" id="KW-1185">Reference proteome</keyword>
<evidence type="ECO:0000313" key="4">
    <source>
        <dbReference type="Proteomes" id="UP000184611"/>
    </source>
</evidence>
<dbReference type="PROSITE" id="PS50060">
    <property type="entry name" value="MAM_2"/>
    <property type="match status" value="1"/>
</dbReference>
<dbReference type="RefSeq" id="WP_084530220.1">
    <property type="nucleotide sequence ID" value="NZ_CBCSEA010000002.1"/>
</dbReference>
<accession>A0A1M7ZUL4</accession>
<evidence type="ECO:0000256" key="1">
    <source>
        <dbReference type="SAM" id="SignalP"/>
    </source>
</evidence>
<dbReference type="NCBIfam" id="TIGR04131">
    <property type="entry name" value="Bac_Flav_CTERM"/>
    <property type="match status" value="1"/>
</dbReference>
<dbReference type="InterPro" id="IPR000998">
    <property type="entry name" value="MAM_dom"/>
</dbReference>
<evidence type="ECO:0000313" key="3">
    <source>
        <dbReference type="EMBL" id="SHO72480.1"/>
    </source>
</evidence>
<dbReference type="InterPro" id="IPR026341">
    <property type="entry name" value="T9SS_type_B"/>
</dbReference>
<dbReference type="Gene3D" id="2.60.40.740">
    <property type="match status" value="2"/>
</dbReference>
<feature type="signal peptide" evidence="1">
    <location>
        <begin position="1"/>
        <end position="24"/>
    </location>
</feature>
<feature type="domain" description="MAM" evidence="2">
    <location>
        <begin position="1222"/>
        <end position="1400"/>
    </location>
</feature>
<keyword evidence="1" id="KW-0732">Signal</keyword>
<sequence>MKRITPNILFVLTFLLLATNTVVAQTAVPFSVKYNASLKGDMLLIGNGIVNVRTNPGNTTSNPYTGDGNNNSFNMQYIDIDGDASTFSSSSANLTIPTATANCYRIAYAALYWGGLYSQANINNNTVNRANFNRVKLRLPGTAGYTNITGTVIHDAYPTILSLNQTGYVSYADVTTLLQGLTDANGTYTVADLIAGNGEGSSGGWSLFVVYEDPLATAKNFTSFDGFSSVRDTQTLNIPVSGFTTIPVGPVRSKIAFSALEGDRGLTGDNLRVNGTNMTIPTRPATNFFNSTINDINGAFNARVPNSSNLLGFDAGIFNVPNAGNALIANGATNATLTLFTTGDAYFYYLNAFAIEIIQPQINLIKTVSDLGGNDIGNGSVTLGQELFYDLTFQNIGNDNATNFTITDVLPINVDFLPADLVLPPGVTYTFDAATNTIVFTIPNSLVTQGGAAYTISIKVKVVEDCFSLRDACSNEIRNQAFKTYSSQNSGNIVENQQPSASGISACLIPEPGTTNFLVGIDDCSFTRDEVLCGDSIILTAGSGYSTYQWHAGSPPTAANAIPGATNQTFETTATGVFTVVNTAPAPCLSIVETFNVNFFSSVIGTNPFQQSDAQAVCANDGQTLFKFFLCGSERRLIRTTSNSASGIVWERLDETSCPAITVADCPNTNTSCVWNQVGSGINYNAGNAGQYRVRFVYQNGCFETYYFNVYKNEFTPTFTSTDIICGTNGSITINNVPVGYEFSIGSDAGPWQTSNVFPITTPGAYSVFVRPIGDSVGTCIFELENISVLQRNFSVDVIPTQPLCNGGQGSIRVQVNNVEPQYSYELYLGATLVNSAGPINANDYIFPNLNPGTYTVVATTTDGCTSTQNVTIVDPAPLTVSAAITVPLTCTAGEITIYPVGGTPPYIYEVSTIPGFQSTPEFEITTPGTYNITVTDFNNCVATTSIVVDQIPAPVFTVGQTNILCYGDNSGAITFNVTNTNGYTLSYSIDNGTTYTTNPSFTNLVAGTYQTIVQYALGGVACFTTAQAITITEPALALTASGGVSQLAGCGPAGEGEVRITNPQGGTPPYAYSFDNGVTYGPANTAFLPAGTYTLYIRDANMCVFPMAVTIDPAPSDPTIVVNNPDFNCDGTATSTVTVNDNGGNFAYTYLLDGVPNTNVPSNVFTNVPCGDHTVTVQYQNLNIPTFSNLLNEDFGSGANTTTDGIASAYCWNSQPYPATSPCGNSPIPGYAPVCGSYTIEDNQYSVTSAIIPNNCAWFAYRDHTSGGTDPSGRFLAVNIGSAAGNYGILYSKPITDVLPNQPVIVEIWLANLLRTGVAGADPDFILELVDGAGNVVASQNTGVIDNTVDAWQLRTVTLNPGANTSLTFNVRSGSILYNGNDAAIDDIRVYQLPIACITEVNFPINIACNQAFSASITGFSDLSCNGANDGQITIAAQNFELPYGFDYSIDGGTTWINATTSPVVVNGLAANTYSILVRYDDSATTCSFPFTQVISQPAPLVVTANLTSPATCLNGATITASASGGTPNYQYQLEDNLGTVVVPFQASGVFSNIVPGDYIVVVRDARGCSDPTDVPINVPSPVVPTASISTTSDLCYDSVNAATIVVDAANGVTPYQYSINGGAFQSSNTFSGLVPGSYVVTVRDAYGCSVTLPATTIAPALLANVVITSNLNCTTSPDAIISGTISGGVASYTYQVSFNGGALSAPVSVVGSTFNFAATTAGSYQFTITDSIGCIDVTNTVTVNPLPILLPPTVVQNNQVLCNGDSNASIVVTSSGGLPPYVINVFNNTTGVDYGTQTSGLAAGNYTITTTDANSCTASTTITITQPDPIAFSTVKTDINCGPSGTEPGQIEVVGVTGGTQPFTYYVTNSFGYFDSYSATTNENHSFPILNFGIYTVTVVDANGCQLVENDVFIASPPNSLSIDVGTATATCVGGGTIEVTVNPVVVGGPYFFAIYQDLSPANPPYPTFPDPAFQPADVPGGLTSTFTGLTPGVTYSFIVYDQSTNCYYFETAAAPVPTLSTITSNLVPNNVTCTGLADGSATFTFQGYQGTSVSYQIFTALNNVAVGPAGTSTGLTGAPVTINNFGVLPPGVYYILFTENDGPNVACSQTSVNFTISQSAVLLSLTANVTRNDNCNVNAGQITVIGANGTGPYQYQLVPSGGPAPTVATWAGQTSSIFNVEGGNYDVYIKDNNNCIQTVSIFVPTDTTPQIFLALDASTTCNASEGNYSIIVTRDNTLGVAPFTYSVDGGAFNSYTEDASFSFVLSGLNSGSHTVIVRDANGCSYTETLVINPPIISSAAVSAATAGNCGVSDGIITLNVSGGSGSYSYAITPSPAVITLSGNVFSNVPAGSYTISITDAVTSCVFTLPVTVTAPAPVVFTSTVTDATCNAGTDGSITINLAASNTDPAYTYEITAPIVVGPQLTNVFNGLAAGTYTVLVTSSRGCSTSQDIVVGEPAAILVPAPVVTQFNCNAGTNATNFATITVNGVTGGSSTYINYEFILGGSVLQSGSSNVYTASNLAGGTFTINVYDNNGCIGTTVATIDPFVSISNPTVTVANSITCTTNEDITVNVTVTGGFPSALNYTVVGLNGNPYNVTQTSPNFTGLTVGNYQITVENPDTGCSVQAIHYVFDPNTFDVNITVNNNVTCFGGTDGSIDVTFVDIDVTPTNDSGSFNYEIYDQANNLVSSGTSATAGPLTITGLASGVYSLEATLVNTPFCTVIKNFTITQPAAALAINATSTPITCVATSDDGTISATASNGWGAPYEYQLALGATILSPWSSVANFTNLGPGNYTVSTRDAQGCVVSTNVVLSIPTPINASVGASTMSLLCFGDTNASITVSGVTGGQGSGYLYSLVNLTTGTTSAPQTSNVFQNLGAGTYNVIISDSFNCTFTTADVTITEPASAVTAQLNVTSTATCLIDATITLTASGGTAPYSYSTTPGGPYTPFVGSVTFNVTAGAYQYYVIDANNCEEVVSNSIVVEPVVPVSVTVDTANAIISCNGGTATVSVNATDGLGGYVYTLLPATAGVVQTSPGVFENVPAGTYTVRVDSGDCSSDSAPFTITEPTPIQFTSTFTNVTCSGLNNGAIEVIATGGTGIIQYSISSNPLQTVNSGLFTNLAPGNYTVYVQDQAGCFLAPIDFTITEPAPITLTALSVNEEVCFNDGGSISFSLTGGTINGTQGYTVSVNGGALVQTSLTGDFSFVNLPAGSYDFIVIDANGCDDFQFVQVLNPGVDIQALVDVAYLCTGNIPTNTVTVEVNPNVPLSEFTFSLDGAAPTSNNIFNGVSEGNHVVTVNHSSGCTETLSFGVTAFTSPVLTLAETGLNQFTATTVGGAGGNEYILNGQDMGSTNVFTINQTGDYTVTVIDDNGCEDTKTIFMTFYDVTIPDYFTPDGDGTNDGWAPIYTDNFPNMVVYIFDRYSRKVARLRVGESWDGNYNNNPLPTGDYWYVIKLNGDTDAREFIGHFTLYR</sequence>
<dbReference type="Pfam" id="PF13573">
    <property type="entry name" value="SprB"/>
    <property type="match status" value="7"/>
</dbReference>
<name>A0A1M7ZUL4_9FLAO</name>
<dbReference type="EMBL" id="FRYK01000001">
    <property type="protein sequence ID" value="SHO72480.1"/>
    <property type="molecule type" value="Genomic_DNA"/>
</dbReference>
<dbReference type="STRING" id="416016.SAMN05443547_0814"/>
<evidence type="ECO:0000259" key="2">
    <source>
        <dbReference type="PROSITE" id="PS50060"/>
    </source>
</evidence>
<dbReference type="Proteomes" id="UP000184611">
    <property type="component" value="Unassembled WGS sequence"/>
</dbReference>
<dbReference type="GO" id="GO:0016020">
    <property type="term" value="C:membrane"/>
    <property type="evidence" value="ECO:0007669"/>
    <property type="project" value="InterPro"/>
</dbReference>
<dbReference type="InterPro" id="IPR047589">
    <property type="entry name" value="DUF11_rpt"/>
</dbReference>
<dbReference type="NCBIfam" id="TIGR01451">
    <property type="entry name" value="B_ant_repeat"/>
    <property type="match status" value="1"/>
</dbReference>
<dbReference type="InterPro" id="IPR025667">
    <property type="entry name" value="SprB_repeat"/>
</dbReference>
<feature type="chain" id="PRO_5012319837" evidence="1">
    <location>
        <begin position="25"/>
        <end position="3475"/>
    </location>
</feature>
<proteinExistence type="predicted"/>
<protein>
    <submittedName>
        <fullName evidence="3">Gliding motility-associated C-terminal domain-containing protein</fullName>
    </submittedName>
</protein>